<gene>
    <name evidence="2" type="ORF">BP5796_07967</name>
</gene>
<reference evidence="2 3" key="1">
    <citation type="journal article" date="2018" name="IMA Fungus">
        <title>IMA Genome-F 9: Draft genome sequence of Annulohypoxylon stygium, Aspergillus mulundensis, Berkeleyomyces basicola (syn. Thielaviopsis basicola), Ceratocystis smalleyi, two Cercospora beticola strains, Coleophoma cylindrospora, Fusarium fracticaudum, Phialophora cf. hyalina, and Morchella septimelata.</title>
        <authorList>
            <person name="Wingfield B.D."/>
            <person name="Bills G.F."/>
            <person name="Dong Y."/>
            <person name="Huang W."/>
            <person name="Nel W.J."/>
            <person name="Swalarsk-Parry B.S."/>
            <person name="Vaghefi N."/>
            <person name="Wilken P.M."/>
            <person name="An Z."/>
            <person name="de Beer Z.W."/>
            <person name="De Vos L."/>
            <person name="Chen L."/>
            <person name="Duong T.A."/>
            <person name="Gao Y."/>
            <person name="Hammerbacher A."/>
            <person name="Kikkert J.R."/>
            <person name="Li Y."/>
            <person name="Li H."/>
            <person name="Li K."/>
            <person name="Li Q."/>
            <person name="Liu X."/>
            <person name="Ma X."/>
            <person name="Naidoo K."/>
            <person name="Pethybridge S.J."/>
            <person name="Sun J."/>
            <person name="Steenkamp E.T."/>
            <person name="van der Nest M.A."/>
            <person name="van Wyk S."/>
            <person name="Wingfield M.J."/>
            <person name="Xiong C."/>
            <person name="Yue Q."/>
            <person name="Zhang X."/>
        </authorList>
    </citation>
    <scope>NUCLEOTIDE SEQUENCE [LARGE SCALE GENOMIC DNA]</scope>
    <source>
        <strain evidence="2 3">BP5796</strain>
    </source>
</reference>
<feature type="compositionally biased region" description="Basic and acidic residues" evidence="1">
    <location>
        <begin position="98"/>
        <end position="109"/>
    </location>
</feature>
<keyword evidence="3" id="KW-1185">Reference proteome</keyword>
<comment type="caution">
    <text evidence="2">The sequence shown here is derived from an EMBL/GenBank/DDBJ whole genome shotgun (WGS) entry which is preliminary data.</text>
</comment>
<evidence type="ECO:0000313" key="3">
    <source>
        <dbReference type="Proteomes" id="UP000256328"/>
    </source>
</evidence>
<dbReference type="AlphaFoldDB" id="A0A3D8RCZ6"/>
<organism evidence="2 3">
    <name type="scientific">Coleophoma crateriformis</name>
    <dbReference type="NCBI Taxonomy" id="565419"/>
    <lineage>
        <taxon>Eukaryota</taxon>
        <taxon>Fungi</taxon>
        <taxon>Dikarya</taxon>
        <taxon>Ascomycota</taxon>
        <taxon>Pezizomycotina</taxon>
        <taxon>Leotiomycetes</taxon>
        <taxon>Helotiales</taxon>
        <taxon>Dermateaceae</taxon>
        <taxon>Coleophoma</taxon>
    </lineage>
</organism>
<feature type="region of interest" description="Disordered" evidence="1">
    <location>
        <begin position="65"/>
        <end position="109"/>
    </location>
</feature>
<dbReference type="Proteomes" id="UP000256328">
    <property type="component" value="Unassembled WGS sequence"/>
</dbReference>
<evidence type="ECO:0000313" key="2">
    <source>
        <dbReference type="EMBL" id="RDW71933.1"/>
    </source>
</evidence>
<dbReference type="EMBL" id="PDLN01000011">
    <property type="protein sequence ID" value="RDW71933.1"/>
    <property type="molecule type" value="Genomic_DNA"/>
</dbReference>
<evidence type="ECO:0000256" key="1">
    <source>
        <dbReference type="SAM" id="MobiDB-lite"/>
    </source>
</evidence>
<name>A0A3D8RCZ6_9HELO</name>
<protein>
    <submittedName>
        <fullName evidence="2">Uncharacterized protein</fullName>
    </submittedName>
</protein>
<accession>A0A3D8RCZ6</accession>
<sequence>MDAFGASSLPMGLAIEDFLTSFHTPSAAFPNFVYSSRDERHGRAGVSIDSRRSLHGCVRDVDIVPWSTPSEEGQIAPGQQNEEGLEDFRNGAGSGRPAQREPSDLLQHE</sequence>
<feature type="compositionally biased region" description="Polar residues" evidence="1">
    <location>
        <begin position="67"/>
        <end position="82"/>
    </location>
</feature>
<proteinExistence type="predicted"/>